<dbReference type="InterPro" id="IPR036526">
    <property type="entry name" value="C-N_Hydrolase_sf"/>
</dbReference>
<reference evidence="3 4" key="1">
    <citation type="submission" date="2019-08" db="EMBL/GenBank/DDBJ databases">
        <authorList>
            <person name="Ye J."/>
        </authorList>
    </citation>
    <scope>NUCLEOTIDE SEQUENCE [LARGE SCALE GENOMIC DNA]</scope>
    <source>
        <strain evidence="3 4">TK008</strain>
    </source>
</reference>
<evidence type="ECO:0000313" key="4">
    <source>
        <dbReference type="Proteomes" id="UP000321562"/>
    </source>
</evidence>
<feature type="domain" description="CN hydrolase" evidence="2">
    <location>
        <begin position="3"/>
        <end position="236"/>
    </location>
</feature>
<proteinExistence type="predicted"/>
<accession>A0A5C6S9I9</accession>
<evidence type="ECO:0000256" key="1">
    <source>
        <dbReference type="ARBA" id="ARBA00022801"/>
    </source>
</evidence>
<dbReference type="PANTHER" id="PTHR43674">
    <property type="entry name" value="NITRILASE C965.09-RELATED"/>
    <property type="match status" value="1"/>
</dbReference>
<dbReference type="GO" id="GO:0050126">
    <property type="term" value="F:N-carbamoylputrescine amidase activity"/>
    <property type="evidence" value="ECO:0007669"/>
    <property type="project" value="TreeGrafter"/>
</dbReference>
<dbReference type="SUPFAM" id="SSF56317">
    <property type="entry name" value="Carbon-nitrogen hydrolase"/>
    <property type="match status" value="1"/>
</dbReference>
<dbReference type="Pfam" id="PF00795">
    <property type="entry name" value="CN_hydrolase"/>
    <property type="match status" value="1"/>
</dbReference>
<dbReference type="InterPro" id="IPR003010">
    <property type="entry name" value="C-N_Hydrolase"/>
</dbReference>
<comment type="caution">
    <text evidence="3">The sequence shown here is derived from an EMBL/GenBank/DDBJ whole genome shotgun (WGS) entry which is preliminary data.</text>
</comment>
<organism evidence="3 4">
    <name type="scientific">Paracoccus aurantiacus</name>
    <dbReference type="NCBI Taxonomy" id="2599412"/>
    <lineage>
        <taxon>Bacteria</taxon>
        <taxon>Pseudomonadati</taxon>
        <taxon>Pseudomonadota</taxon>
        <taxon>Alphaproteobacteria</taxon>
        <taxon>Rhodobacterales</taxon>
        <taxon>Paracoccaceae</taxon>
        <taxon>Paracoccus</taxon>
    </lineage>
</organism>
<dbReference type="RefSeq" id="WP_147096617.1">
    <property type="nucleotide sequence ID" value="NZ_JBHUFH010000002.1"/>
</dbReference>
<gene>
    <name evidence="3" type="ORF">FQV27_04565</name>
</gene>
<dbReference type="Proteomes" id="UP000321562">
    <property type="component" value="Unassembled WGS sequence"/>
</dbReference>
<dbReference type="PROSITE" id="PS50263">
    <property type="entry name" value="CN_HYDROLASE"/>
    <property type="match status" value="1"/>
</dbReference>
<name>A0A5C6S9I9_9RHOB</name>
<dbReference type="AlphaFoldDB" id="A0A5C6S9I9"/>
<dbReference type="InterPro" id="IPR050345">
    <property type="entry name" value="Aliph_Amidase/BUP"/>
</dbReference>
<keyword evidence="4" id="KW-1185">Reference proteome</keyword>
<dbReference type="OrthoDB" id="9811121at2"/>
<dbReference type="PANTHER" id="PTHR43674:SF2">
    <property type="entry name" value="BETA-UREIDOPROPIONASE"/>
    <property type="match status" value="1"/>
</dbReference>
<dbReference type="Gene3D" id="3.60.110.10">
    <property type="entry name" value="Carbon-nitrogen hydrolase"/>
    <property type="match status" value="1"/>
</dbReference>
<sequence length="255" mass="27342">MPIKLALWQGESVAGDRGRALSEIARASRAAGQMGAAAITFPELFLSGYERDDLGELAMTQDEVAGHLSPMAQRAACAICIGYPERLAEGIANSAICLGADGQVLANHRKIQLFGQTEATRFVAGDRYTTFALAGRKAAVLICYDVEFAPHIAALQGQGVDLILAPTANMRPFEHVGHHVVPTMAANHALSIVYANYCGREAHLEYFGESSITGPDGRMLARAGQHPCLLIADLPDDYEPAHLSTQSRDFRQVAP</sequence>
<evidence type="ECO:0000259" key="2">
    <source>
        <dbReference type="PROSITE" id="PS50263"/>
    </source>
</evidence>
<keyword evidence="1" id="KW-0378">Hydrolase</keyword>
<dbReference type="GO" id="GO:0033388">
    <property type="term" value="P:putrescine biosynthetic process from arginine"/>
    <property type="evidence" value="ECO:0007669"/>
    <property type="project" value="TreeGrafter"/>
</dbReference>
<protein>
    <submittedName>
        <fullName evidence="3">Nitrilase</fullName>
    </submittedName>
</protein>
<dbReference type="EMBL" id="VOPL01000001">
    <property type="protein sequence ID" value="TXB71126.1"/>
    <property type="molecule type" value="Genomic_DNA"/>
</dbReference>
<evidence type="ECO:0000313" key="3">
    <source>
        <dbReference type="EMBL" id="TXB71126.1"/>
    </source>
</evidence>